<dbReference type="EMBL" id="PDLN01000013">
    <property type="protein sequence ID" value="RDW68236.1"/>
    <property type="molecule type" value="Genomic_DNA"/>
</dbReference>
<dbReference type="PANTHER" id="PTHR40021:SF1">
    <property type="entry name" value="DEFECT AT LOW TEMPERATURE PROTEIN 1"/>
    <property type="match status" value="1"/>
</dbReference>
<keyword evidence="5 7" id="KW-1133">Transmembrane helix</keyword>
<feature type="transmembrane region" description="Helical" evidence="7">
    <location>
        <begin position="9"/>
        <end position="28"/>
    </location>
</feature>
<feature type="compositionally biased region" description="Basic residues" evidence="8">
    <location>
        <begin position="146"/>
        <end position="156"/>
    </location>
</feature>
<comment type="caution">
    <text evidence="9">The sequence shown here is derived from an EMBL/GenBank/DDBJ whole genome shotgun (WGS) entry which is preliminary data.</text>
</comment>
<name>A0A3D8R2M7_9HELO</name>
<dbReference type="OrthoDB" id="4096362at2759"/>
<accession>A0A3D8R2M7</accession>
<feature type="compositionally biased region" description="Acidic residues" evidence="8">
    <location>
        <begin position="307"/>
        <end position="317"/>
    </location>
</feature>
<keyword evidence="6 7" id="KW-0472">Membrane</keyword>
<dbReference type="InterPro" id="IPR038869">
    <property type="entry name" value="DLT1"/>
</dbReference>
<feature type="transmembrane region" description="Helical" evidence="7">
    <location>
        <begin position="48"/>
        <end position="67"/>
    </location>
</feature>
<evidence type="ECO:0000256" key="7">
    <source>
        <dbReference type="RuleBase" id="RU367100"/>
    </source>
</evidence>
<gene>
    <name evidence="7" type="primary">DLT1</name>
    <name evidence="9" type="ORF">BP5796_08893</name>
</gene>
<comment type="similarity">
    <text evidence="2 7">Belongs to the DLT1 family.</text>
</comment>
<evidence type="ECO:0000256" key="2">
    <source>
        <dbReference type="ARBA" id="ARBA00005550"/>
    </source>
</evidence>
<organism evidence="9 10">
    <name type="scientific">Coleophoma crateriformis</name>
    <dbReference type="NCBI Taxonomy" id="565419"/>
    <lineage>
        <taxon>Eukaryota</taxon>
        <taxon>Fungi</taxon>
        <taxon>Dikarya</taxon>
        <taxon>Ascomycota</taxon>
        <taxon>Pezizomycotina</taxon>
        <taxon>Leotiomycetes</taxon>
        <taxon>Helotiales</taxon>
        <taxon>Dermateaceae</taxon>
        <taxon>Coleophoma</taxon>
    </lineage>
</organism>
<feature type="region of interest" description="Disordered" evidence="8">
    <location>
        <begin position="303"/>
        <end position="389"/>
    </location>
</feature>
<evidence type="ECO:0000256" key="6">
    <source>
        <dbReference type="ARBA" id="ARBA00023136"/>
    </source>
</evidence>
<comment type="subcellular location">
    <subcellularLocation>
        <location evidence="7">Membrane</location>
        <topology evidence="7">Multi-pass membrane protein</topology>
    </subcellularLocation>
</comment>
<dbReference type="PANTHER" id="PTHR40021">
    <property type="entry name" value="DEFECT AT LOW TEMPERATURE PROTEIN 1"/>
    <property type="match status" value="1"/>
</dbReference>
<dbReference type="GO" id="GO:0016020">
    <property type="term" value="C:membrane"/>
    <property type="evidence" value="ECO:0007669"/>
    <property type="project" value="UniProtKB-SubCell"/>
</dbReference>
<evidence type="ECO:0000313" key="9">
    <source>
        <dbReference type="EMBL" id="RDW68236.1"/>
    </source>
</evidence>
<keyword evidence="10" id="KW-1185">Reference proteome</keyword>
<feature type="compositionally biased region" description="Low complexity" evidence="8">
    <location>
        <begin position="318"/>
        <end position="335"/>
    </location>
</feature>
<reference evidence="9 10" key="1">
    <citation type="journal article" date="2018" name="IMA Fungus">
        <title>IMA Genome-F 9: Draft genome sequence of Annulohypoxylon stygium, Aspergillus mulundensis, Berkeleyomyces basicola (syn. Thielaviopsis basicola), Ceratocystis smalleyi, two Cercospora beticola strains, Coleophoma cylindrospora, Fusarium fracticaudum, Phialophora cf. hyalina, and Morchella septimelata.</title>
        <authorList>
            <person name="Wingfield B.D."/>
            <person name="Bills G.F."/>
            <person name="Dong Y."/>
            <person name="Huang W."/>
            <person name="Nel W.J."/>
            <person name="Swalarsk-Parry B.S."/>
            <person name="Vaghefi N."/>
            <person name="Wilken P.M."/>
            <person name="An Z."/>
            <person name="de Beer Z.W."/>
            <person name="De Vos L."/>
            <person name="Chen L."/>
            <person name="Duong T.A."/>
            <person name="Gao Y."/>
            <person name="Hammerbacher A."/>
            <person name="Kikkert J.R."/>
            <person name="Li Y."/>
            <person name="Li H."/>
            <person name="Li K."/>
            <person name="Li Q."/>
            <person name="Liu X."/>
            <person name="Ma X."/>
            <person name="Naidoo K."/>
            <person name="Pethybridge S.J."/>
            <person name="Sun J."/>
            <person name="Steenkamp E.T."/>
            <person name="van der Nest M.A."/>
            <person name="van Wyk S."/>
            <person name="Wingfield M.J."/>
            <person name="Xiong C."/>
            <person name="Yue Q."/>
            <person name="Zhang X."/>
        </authorList>
    </citation>
    <scope>NUCLEOTIDE SEQUENCE [LARGE SCALE GENOMIC DNA]</scope>
    <source>
        <strain evidence="9 10">BP5796</strain>
    </source>
</reference>
<dbReference type="Proteomes" id="UP000256328">
    <property type="component" value="Unassembled WGS sequence"/>
</dbReference>
<evidence type="ECO:0000256" key="8">
    <source>
        <dbReference type="SAM" id="MobiDB-lite"/>
    </source>
</evidence>
<evidence type="ECO:0000256" key="1">
    <source>
        <dbReference type="ARBA" id="ARBA00002489"/>
    </source>
</evidence>
<evidence type="ECO:0000313" key="10">
    <source>
        <dbReference type="Proteomes" id="UP000256328"/>
    </source>
</evidence>
<proteinExistence type="inferred from homology"/>
<dbReference type="AlphaFoldDB" id="A0A3D8R2M7"/>
<feature type="region of interest" description="Disordered" evidence="8">
    <location>
        <begin position="134"/>
        <end position="161"/>
    </location>
</feature>
<evidence type="ECO:0000256" key="3">
    <source>
        <dbReference type="ARBA" id="ARBA00021353"/>
    </source>
</evidence>
<comment type="function">
    <text evidence="1 7">Required for growth under high-pressure and low-temperature conditions.</text>
</comment>
<evidence type="ECO:0000256" key="4">
    <source>
        <dbReference type="ARBA" id="ARBA00022692"/>
    </source>
</evidence>
<sequence>MNFRLLFRIFYNALYTLLYIVLLALLVVTPADVIRQALVVNKQGWNVYIISVVYFATGVVALGIYLTRIWTSKSVLKAIPKTFIPIEKEDVNKKVRRMIAAGFTRSAVIAWESRPRLHPESAIVVSQPGAPENVARLPDPGELQKKTRRPRFTRKTKQADKDDQTIILPPSEDLWKEIAHDGWSSPASPDLPNLQYITVIMELPHLIEAKAVSLAPADPASNSRPPMPDPQIIQLLSRLSTMGLRDYLEHLISLDIITSPASAHDFVSAYEYARFSMNPVSEQEFRDLMQQFAELLRSMQPFRPDNLDVDNDYDDDGSSFSRMSSRSRSTSSTRSMTDRTESPRTAPFRRPGTLDTKYSDLHFTPRNKHPGLSRMKSANNFAQSRPPYCGSSSSSSISLRSIGQGSVIRLSHSNEDGALPYILTAPGWS</sequence>
<evidence type="ECO:0000256" key="5">
    <source>
        <dbReference type="ARBA" id="ARBA00022989"/>
    </source>
</evidence>
<protein>
    <recommendedName>
        <fullName evidence="3 7">Defect at low temperature protein 1</fullName>
    </recommendedName>
</protein>
<keyword evidence="4 7" id="KW-0812">Transmembrane</keyword>